<name>A0A0N9I8D1_9PSEU</name>
<gene>
    <name evidence="2" type="ORF">AOZ06_41550</name>
</gene>
<proteinExistence type="predicted"/>
<evidence type="ECO:0000313" key="2">
    <source>
        <dbReference type="EMBL" id="ALG12494.1"/>
    </source>
</evidence>
<accession>A0A0N9I8D1</accession>
<dbReference type="GO" id="GO:0016841">
    <property type="term" value="F:ammonia-lyase activity"/>
    <property type="evidence" value="ECO:0007669"/>
    <property type="project" value="InterPro"/>
</dbReference>
<dbReference type="Gene3D" id="1.20.200.10">
    <property type="entry name" value="Fumarase/aspartase (Central domain)"/>
    <property type="match status" value="1"/>
</dbReference>
<reference evidence="2 3" key="1">
    <citation type="submission" date="2015-07" db="EMBL/GenBank/DDBJ databases">
        <title>Genome sequencing of Kibdelosporangium phytohabitans.</title>
        <authorList>
            <person name="Qin S."/>
            <person name="Xing K."/>
        </authorList>
    </citation>
    <scope>NUCLEOTIDE SEQUENCE [LARGE SCALE GENOMIC DNA]</scope>
    <source>
        <strain evidence="2 3">KLBMP1111</strain>
    </source>
</reference>
<dbReference type="Gene3D" id="1.10.275.10">
    <property type="entry name" value="Fumarase/aspartase (N-terminal domain)"/>
    <property type="match status" value="1"/>
</dbReference>
<protein>
    <submittedName>
        <fullName evidence="2">Histidine ammonia-lyase</fullName>
    </submittedName>
</protein>
<dbReference type="SUPFAM" id="SSF48557">
    <property type="entry name" value="L-aspartase-like"/>
    <property type="match status" value="1"/>
</dbReference>
<dbReference type="EMBL" id="CP012752">
    <property type="protein sequence ID" value="ALG12494.1"/>
    <property type="molecule type" value="Genomic_DNA"/>
</dbReference>
<dbReference type="STRING" id="860235.AOZ06_41550"/>
<dbReference type="CDD" id="cd00332">
    <property type="entry name" value="PAL-HAL"/>
    <property type="match status" value="1"/>
</dbReference>
<organism evidence="2 3">
    <name type="scientific">Kibdelosporangium phytohabitans</name>
    <dbReference type="NCBI Taxonomy" id="860235"/>
    <lineage>
        <taxon>Bacteria</taxon>
        <taxon>Bacillati</taxon>
        <taxon>Actinomycetota</taxon>
        <taxon>Actinomycetes</taxon>
        <taxon>Pseudonocardiales</taxon>
        <taxon>Pseudonocardiaceae</taxon>
        <taxon>Kibdelosporangium</taxon>
    </lineage>
</organism>
<dbReference type="AlphaFoldDB" id="A0A0N9I8D1"/>
<sequence length="508" mass="55294">MTSPARSTHTIDEHRYTIHELEQLVRDKPVLELHPAVAENIERGSKFLDAKLADDLHIYGVNTGFGALCEIKLTNGEIKEHQRRLIVSHACGVGEFVPEELSRLVLLIKLLTFRPGVTAISLSTVQRLIDCWNSGLIPAIPKRGTVGASGDLAPLAHMALPLIGLGSVWDNGTVVEAGPALEREGIAPVDLEPKDGLALINGVQYLDGMAVQSLLEVDRLVRCADLVASLSVQAFSTSRTFYHQRYHETSLHPERGVVAANLRGLIEGSNHHDLTTSNKSQQDPYSFRCIPQVHAAVRQTFGFASTVMEQEINSVSDNPLFFPDDDAILFGGNLHGASTAMVLDYLAIAATELGSISERRAYQLLSGSRGLPDFLVETPGRNSGFMVTQYTAAALVNENKVMSTPASVDTIPTCQMQEDSVSMGGTSGYKLERVVENLRTILGIELLLAVQAVELNKELVPSAAAKALCDAFREHVPFLTEDRVMSTDIQRSVEFITTSAPRFFAELA</sequence>
<dbReference type="PROSITE" id="PS00488">
    <property type="entry name" value="PAL_HISTIDASE"/>
    <property type="match status" value="1"/>
</dbReference>
<dbReference type="InterPro" id="IPR001106">
    <property type="entry name" value="Aromatic_Lyase"/>
</dbReference>
<keyword evidence="3" id="KW-1185">Reference proteome</keyword>
<dbReference type="Proteomes" id="UP000063699">
    <property type="component" value="Chromosome"/>
</dbReference>
<dbReference type="InterPro" id="IPR022313">
    <property type="entry name" value="Phe/His_NH3-lyase_AS"/>
</dbReference>
<evidence type="ECO:0000313" key="3">
    <source>
        <dbReference type="Proteomes" id="UP000063699"/>
    </source>
</evidence>
<dbReference type="PANTHER" id="PTHR10362">
    <property type="entry name" value="HISTIDINE AMMONIA-LYASE"/>
    <property type="match status" value="1"/>
</dbReference>
<dbReference type="NCBIfam" id="NF006871">
    <property type="entry name" value="PRK09367.1"/>
    <property type="match status" value="1"/>
</dbReference>
<dbReference type="InterPro" id="IPR008948">
    <property type="entry name" value="L-Aspartase-like"/>
</dbReference>
<dbReference type="FunFam" id="1.10.275.10:FF:000005">
    <property type="entry name" value="Histidine ammonia-lyase"/>
    <property type="match status" value="1"/>
</dbReference>
<dbReference type="KEGG" id="kphy:AOZ06_41550"/>
<dbReference type="RefSeq" id="WP_054294387.1">
    <property type="nucleotide sequence ID" value="NZ_CP012752.1"/>
</dbReference>
<keyword evidence="1 2" id="KW-0456">Lyase</keyword>
<dbReference type="Pfam" id="PF00221">
    <property type="entry name" value="Lyase_aromatic"/>
    <property type="match status" value="1"/>
</dbReference>
<dbReference type="InterPro" id="IPR024083">
    <property type="entry name" value="Fumarase/histidase_N"/>
</dbReference>
<evidence type="ECO:0000256" key="1">
    <source>
        <dbReference type="ARBA" id="ARBA00023239"/>
    </source>
</evidence>